<evidence type="ECO:0000256" key="11">
    <source>
        <dbReference type="RuleBase" id="RU003783"/>
    </source>
</evidence>
<dbReference type="Gene3D" id="1.10.20.140">
    <property type="match status" value="1"/>
</dbReference>
<evidence type="ECO:0000256" key="10">
    <source>
        <dbReference type="HAMAP-Rule" id="MF_00185"/>
    </source>
</evidence>
<feature type="binding site" evidence="10">
    <location>
        <begin position="17"/>
        <end position="22"/>
    </location>
    <ligand>
        <name>substrate</name>
    </ligand>
</feature>
<keyword evidence="15" id="KW-1185">Reference proteome</keyword>
<dbReference type="GO" id="GO:0052381">
    <property type="term" value="F:tRNA dimethylallyltransferase activity"/>
    <property type="evidence" value="ECO:0007669"/>
    <property type="project" value="UniProtKB-UniRule"/>
</dbReference>
<feature type="region of interest" description="Interaction with substrate tRNA" evidence="10">
    <location>
        <begin position="164"/>
        <end position="168"/>
    </location>
</feature>
<comment type="caution">
    <text evidence="10">Lacks conserved residue(s) required for the propagation of feature annotation.</text>
</comment>
<organism evidence="14 15">
    <name type="scientific">Rugamonas apoptosis</name>
    <dbReference type="NCBI Taxonomy" id="2758570"/>
    <lineage>
        <taxon>Bacteria</taxon>
        <taxon>Pseudomonadati</taxon>
        <taxon>Pseudomonadota</taxon>
        <taxon>Betaproteobacteria</taxon>
        <taxon>Burkholderiales</taxon>
        <taxon>Oxalobacteraceae</taxon>
        <taxon>Telluria group</taxon>
        <taxon>Rugamonas</taxon>
    </lineage>
</organism>
<dbReference type="InterPro" id="IPR018022">
    <property type="entry name" value="IPT"/>
</dbReference>
<comment type="caution">
    <text evidence="14">The sequence shown here is derived from an EMBL/GenBank/DDBJ whole genome shotgun (WGS) entry which is preliminary data.</text>
</comment>
<reference evidence="14 15" key="1">
    <citation type="submission" date="2020-07" db="EMBL/GenBank/DDBJ databases">
        <title>Novel species isolated from subtropical streams in China.</title>
        <authorList>
            <person name="Lu H."/>
        </authorList>
    </citation>
    <scope>NUCLEOTIDE SEQUENCE [LARGE SCALE GENOMIC DNA]</scope>
    <source>
        <strain evidence="14 15">LX47W</strain>
    </source>
</reference>
<evidence type="ECO:0000256" key="12">
    <source>
        <dbReference type="RuleBase" id="RU003784"/>
    </source>
</evidence>
<dbReference type="AlphaFoldDB" id="A0A7W2FAB4"/>
<dbReference type="PANTHER" id="PTHR11088:SF60">
    <property type="entry name" value="TRNA DIMETHYLALLYLTRANSFERASE"/>
    <property type="match status" value="1"/>
</dbReference>
<gene>
    <name evidence="10 14" type="primary">miaA</name>
    <name evidence="14" type="ORF">H3H39_13480</name>
</gene>
<feature type="site" description="Interaction with substrate tRNA" evidence="10">
    <location>
        <position position="128"/>
    </location>
</feature>
<comment type="subunit">
    <text evidence="10">Monomer.</text>
</comment>
<evidence type="ECO:0000256" key="9">
    <source>
        <dbReference type="ARBA" id="ARBA00049563"/>
    </source>
</evidence>
<protein>
    <recommendedName>
        <fullName evidence="10">tRNA dimethylallyltransferase</fullName>
        <ecNumber evidence="10">2.5.1.75</ecNumber>
    </recommendedName>
    <alternativeName>
        <fullName evidence="10">Dimethylallyl diphosphate:tRNA dimethylallyltransferase</fullName>
        <shortName evidence="10">DMAPP:tRNA dimethylallyltransferase</shortName>
        <shortName evidence="10">DMATase</shortName>
    </alternativeName>
    <alternativeName>
        <fullName evidence="10">Isopentenyl-diphosphate:tRNA isopentenyltransferase</fullName>
        <shortName evidence="10">IPP transferase</shortName>
        <shortName evidence="10">IPPT</shortName>
        <shortName evidence="10">IPTase</shortName>
    </alternativeName>
</protein>
<keyword evidence="7 10" id="KW-0067">ATP-binding</keyword>
<evidence type="ECO:0000256" key="7">
    <source>
        <dbReference type="ARBA" id="ARBA00022840"/>
    </source>
</evidence>
<dbReference type="EMBL" id="JACEZU010000006">
    <property type="protein sequence ID" value="MBA5688057.1"/>
    <property type="molecule type" value="Genomic_DNA"/>
</dbReference>
<proteinExistence type="inferred from homology"/>
<sequence>MNHQAPRPLAVAIMGPTASGKTAAALAIAERIGAEIISVDSALVYRGMDIGTAKPTRAELAAVPHHLIDIIDPLDAYSVAQFRDATLGLVADITARGKLPLLVGGTMLYFKGLTDGLDDLPGADPALRAELEDEAARHGWPAMHARLQALDPPTAARLAPNDAQRIQRALEICTLAGRPMSELLAQREKTELPFDLLSFALEPSDRAVLHERIARRFDLMLEEGEEGNLLTEVETLRRRGDLHPGLPSMRCVGYRQAWEYLDGYIDYATLRETGIVATRQLAKRQLTWLRSMPQRVVLDCLAPNPAAAMLAQIEARRR</sequence>
<comment type="similarity">
    <text evidence="3 10 13">Belongs to the IPP transferase family.</text>
</comment>
<dbReference type="CDD" id="cd02019">
    <property type="entry name" value="NK"/>
    <property type="match status" value="1"/>
</dbReference>
<name>A0A7W2FAB4_9BURK</name>
<evidence type="ECO:0000256" key="8">
    <source>
        <dbReference type="ARBA" id="ARBA00022842"/>
    </source>
</evidence>
<evidence type="ECO:0000256" key="1">
    <source>
        <dbReference type="ARBA" id="ARBA00001946"/>
    </source>
</evidence>
<dbReference type="InterPro" id="IPR027417">
    <property type="entry name" value="P-loop_NTPase"/>
</dbReference>
<dbReference type="Proteomes" id="UP000573499">
    <property type="component" value="Unassembled WGS sequence"/>
</dbReference>
<evidence type="ECO:0000256" key="6">
    <source>
        <dbReference type="ARBA" id="ARBA00022741"/>
    </source>
</evidence>
<evidence type="ECO:0000256" key="2">
    <source>
        <dbReference type="ARBA" id="ARBA00003213"/>
    </source>
</evidence>
<evidence type="ECO:0000256" key="3">
    <source>
        <dbReference type="ARBA" id="ARBA00005842"/>
    </source>
</evidence>
<comment type="catalytic activity">
    <reaction evidence="9 10 11">
        <text>adenosine(37) in tRNA + dimethylallyl diphosphate = N(6)-dimethylallyladenosine(37) in tRNA + diphosphate</text>
        <dbReference type="Rhea" id="RHEA:26482"/>
        <dbReference type="Rhea" id="RHEA-COMP:10162"/>
        <dbReference type="Rhea" id="RHEA-COMP:10375"/>
        <dbReference type="ChEBI" id="CHEBI:33019"/>
        <dbReference type="ChEBI" id="CHEBI:57623"/>
        <dbReference type="ChEBI" id="CHEBI:74411"/>
        <dbReference type="ChEBI" id="CHEBI:74415"/>
        <dbReference type="EC" id="2.5.1.75"/>
    </reaction>
</comment>
<dbReference type="SUPFAM" id="SSF52540">
    <property type="entry name" value="P-loop containing nucleoside triphosphate hydrolases"/>
    <property type="match status" value="1"/>
</dbReference>
<dbReference type="NCBIfam" id="TIGR00174">
    <property type="entry name" value="miaA"/>
    <property type="match status" value="1"/>
</dbReference>
<evidence type="ECO:0000313" key="15">
    <source>
        <dbReference type="Proteomes" id="UP000573499"/>
    </source>
</evidence>
<dbReference type="FunFam" id="1.10.20.140:FF:000001">
    <property type="entry name" value="tRNA dimethylallyltransferase"/>
    <property type="match status" value="1"/>
</dbReference>
<dbReference type="Gene3D" id="3.40.50.300">
    <property type="entry name" value="P-loop containing nucleotide triphosphate hydrolases"/>
    <property type="match status" value="1"/>
</dbReference>
<dbReference type="RefSeq" id="WP_182153901.1">
    <property type="nucleotide sequence ID" value="NZ_JACEZU010000006.1"/>
</dbReference>
<feature type="region of interest" description="Interaction with substrate tRNA" evidence="10">
    <location>
        <begin position="250"/>
        <end position="255"/>
    </location>
</feature>
<evidence type="ECO:0000256" key="5">
    <source>
        <dbReference type="ARBA" id="ARBA00022694"/>
    </source>
</evidence>
<evidence type="ECO:0000256" key="4">
    <source>
        <dbReference type="ARBA" id="ARBA00022679"/>
    </source>
</evidence>
<dbReference type="HAMAP" id="MF_00185">
    <property type="entry name" value="IPP_trans"/>
    <property type="match status" value="1"/>
</dbReference>
<feature type="site" description="Interaction with substrate tRNA" evidence="10">
    <location>
        <position position="106"/>
    </location>
</feature>
<keyword evidence="8 10" id="KW-0460">Magnesium</keyword>
<evidence type="ECO:0000313" key="14">
    <source>
        <dbReference type="EMBL" id="MBA5688057.1"/>
    </source>
</evidence>
<feature type="region of interest" description="Interaction with substrate tRNA" evidence="10">
    <location>
        <begin position="40"/>
        <end position="43"/>
    </location>
</feature>
<comment type="cofactor">
    <cofactor evidence="1 10">
        <name>Mg(2+)</name>
        <dbReference type="ChEBI" id="CHEBI:18420"/>
    </cofactor>
</comment>
<comment type="function">
    <text evidence="2 10 12">Catalyzes the transfer of a dimethylallyl group onto the adenine at position 37 in tRNAs that read codons beginning with uridine, leading to the formation of N6-(dimethylallyl)adenosine (i(6)A).</text>
</comment>
<feature type="binding site" evidence="10">
    <location>
        <begin position="15"/>
        <end position="22"/>
    </location>
    <ligand>
        <name>ATP</name>
        <dbReference type="ChEBI" id="CHEBI:30616"/>
    </ligand>
</feature>
<dbReference type="InterPro" id="IPR039657">
    <property type="entry name" value="Dimethylallyltransferase"/>
</dbReference>
<keyword evidence="5 10" id="KW-0819">tRNA processing</keyword>
<accession>A0A7W2FAB4</accession>
<dbReference type="Pfam" id="PF01715">
    <property type="entry name" value="IPPT"/>
    <property type="match status" value="1"/>
</dbReference>
<evidence type="ECO:0000256" key="13">
    <source>
        <dbReference type="RuleBase" id="RU003785"/>
    </source>
</evidence>
<dbReference type="GO" id="GO:0005524">
    <property type="term" value="F:ATP binding"/>
    <property type="evidence" value="ECO:0007669"/>
    <property type="project" value="UniProtKB-UniRule"/>
</dbReference>
<dbReference type="PANTHER" id="PTHR11088">
    <property type="entry name" value="TRNA DIMETHYLALLYLTRANSFERASE"/>
    <property type="match status" value="1"/>
</dbReference>
<dbReference type="EC" id="2.5.1.75" evidence="10"/>
<dbReference type="GO" id="GO:0006400">
    <property type="term" value="P:tRNA modification"/>
    <property type="evidence" value="ECO:0007669"/>
    <property type="project" value="TreeGrafter"/>
</dbReference>
<keyword evidence="6 10" id="KW-0547">Nucleotide-binding</keyword>
<keyword evidence="4 10" id="KW-0808">Transferase</keyword>